<gene>
    <name evidence="7" type="ORF">FOL47_010447</name>
</gene>
<dbReference type="Pfam" id="PF13515">
    <property type="entry name" value="FUSC_2"/>
    <property type="match status" value="1"/>
</dbReference>
<dbReference type="AlphaFoldDB" id="A0A7J6MPL3"/>
<dbReference type="Proteomes" id="UP000591131">
    <property type="component" value="Unassembled WGS sequence"/>
</dbReference>
<evidence type="ECO:0000313" key="7">
    <source>
        <dbReference type="EMBL" id="KAF4673539.1"/>
    </source>
</evidence>
<feature type="transmembrane region" description="Helical" evidence="5">
    <location>
        <begin position="530"/>
        <end position="547"/>
    </location>
</feature>
<protein>
    <recommendedName>
        <fullName evidence="6">Integral membrane bound transporter domain-containing protein</fullName>
    </recommendedName>
</protein>
<feature type="domain" description="Integral membrane bound transporter" evidence="6">
    <location>
        <begin position="459"/>
        <end position="579"/>
    </location>
</feature>
<feature type="transmembrane region" description="Helical" evidence="5">
    <location>
        <begin position="74"/>
        <end position="94"/>
    </location>
</feature>
<keyword evidence="3 5" id="KW-1133">Transmembrane helix</keyword>
<dbReference type="InterPro" id="IPR049453">
    <property type="entry name" value="Memb_transporter_dom"/>
</dbReference>
<keyword evidence="2 5" id="KW-0812">Transmembrane</keyword>
<evidence type="ECO:0000259" key="6">
    <source>
        <dbReference type="Pfam" id="PF13515"/>
    </source>
</evidence>
<reference evidence="7 8" key="1">
    <citation type="submission" date="2020-04" db="EMBL/GenBank/DDBJ databases">
        <title>Perkinsus chesapeaki whole genome sequence.</title>
        <authorList>
            <person name="Bogema D.R."/>
        </authorList>
    </citation>
    <scope>NUCLEOTIDE SEQUENCE [LARGE SCALE GENOMIC DNA]</scope>
    <source>
        <strain evidence="7">ATCC PRA-425</strain>
    </source>
</reference>
<feature type="transmembrane region" description="Helical" evidence="5">
    <location>
        <begin position="100"/>
        <end position="120"/>
    </location>
</feature>
<feature type="transmembrane region" description="Helical" evidence="5">
    <location>
        <begin position="425"/>
        <end position="444"/>
    </location>
</feature>
<keyword evidence="8" id="KW-1185">Reference proteome</keyword>
<feature type="transmembrane region" description="Helical" evidence="5">
    <location>
        <begin position="127"/>
        <end position="147"/>
    </location>
</feature>
<sequence>MAKLVTSLVKQEYTSFEILDALYAGFMTCVASIPQFLPFTEVHYSRQLLALAAVWAAMSSSLDYKTAVSVSWKLYLGSALGGTMSVIGAAIVMACNGGQYNVFWGSLFAVPFCFLGACTYIGKMSEVVSWVSFVVRVYSVATFSGQAQPFGKMTFTVIMAFIVELVPLFVVAVLNVFGLLPRKGPEPLGVFEAAARDLFQLSVLTGMDAQSHEKELERRKEAVHSALAKALPVASRDLQLAMFRMAAILDGFNSACLEAPVGPVAKKELWDPLQADFRTLSSKAYLLISEGGSSEAIAEIRRTAAALKSRQKQMLLSYNKLLVKQEDWKWVLSGRELSAIEAALIAVPRFTDALATYLERKKEGRRQRQWRDVVGEGDMTGYRLASLCGSLGLLLNSSWIPIPLPPFVFDLRAWWKKPLFPPISVWRIIAFPLRFTILVQLLLWPPLALSLKYPSLAMDGWWLSLVAVMCSFPEVGPTVSKTLRRLLGVMVGVLLSVIVILINPGNAVALTLELFIVNSAARLLTGTPKVGYAAFQTGITFTIMGFADSLEESMTQSGREIHAAKRIVFTLVGIIVSTIVHTLVWPSFSARLLAEATAAELKAISKGVATGLGKLLVQKQEDGRSPELVYETDVELSLFEADTARRAKIASVSEEDSLFRLMKVNTSGGSVKTRSLMAAQEAIGRAHTSALVTYESLIACDAHMSEFTASVLLVPLRARLSELADACLESGNQLAKVVEEKAPMELARGALQRTLDAAVDAIVALEDIRIDLLARKTWTRRLEDDDVSSTKMVEALAYGGALGLHVAMHTLETFVRDWSALSGILLGCDLHFPNPPAGACVMPQGKVPTLTTIHRRASSNYPVHQ</sequence>
<evidence type="ECO:0000256" key="2">
    <source>
        <dbReference type="ARBA" id="ARBA00022692"/>
    </source>
</evidence>
<evidence type="ECO:0000256" key="3">
    <source>
        <dbReference type="ARBA" id="ARBA00022989"/>
    </source>
</evidence>
<dbReference type="EMBL" id="JAAPAO010000081">
    <property type="protein sequence ID" value="KAF4673539.1"/>
    <property type="molecule type" value="Genomic_DNA"/>
</dbReference>
<comment type="subcellular location">
    <subcellularLocation>
        <location evidence="1">Membrane</location>
        <topology evidence="1">Multi-pass membrane protein</topology>
    </subcellularLocation>
</comment>
<keyword evidence="4 5" id="KW-0472">Membrane</keyword>
<dbReference type="GO" id="GO:0016020">
    <property type="term" value="C:membrane"/>
    <property type="evidence" value="ECO:0007669"/>
    <property type="project" value="UniProtKB-SubCell"/>
</dbReference>
<comment type="caution">
    <text evidence="7">The sequence shown here is derived from an EMBL/GenBank/DDBJ whole genome shotgun (WGS) entry which is preliminary data.</text>
</comment>
<feature type="transmembrane region" description="Helical" evidence="5">
    <location>
        <begin position="456"/>
        <end position="475"/>
    </location>
</feature>
<dbReference type="OrthoDB" id="10457081at2759"/>
<organism evidence="7 8">
    <name type="scientific">Perkinsus chesapeaki</name>
    <name type="common">Clam parasite</name>
    <name type="synonym">Perkinsus andrewsi</name>
    <dbReference type="NCBI Taxonomy" id="330153"/>
    <lineage>
        <taxon>Eukaryota</taxon>
        <taxon>Sar</taxon>
        <taxon>Alveolata</taxon>
        <taxon>Perkinsozoa</taxon>
        <taxon>Perkinsea</taxon>
        <taxon>Perkinsida</taxon>
        <taxon>Perkinsidae</taxon>
        <taxon>Perkinsus</taxon>
    </lineage>
</organism>
<dbReference type="PANTHER" id="PTHR31086">
    <property type="entry name" value="ALUMINUM-ACTIVATED MALATE TRANSPORTER 10"/>
    <property type="match status" value="1"/>
</dbReference>
<evidence type="ECO:0000256" key="5">
    <source>
        <dbReference type="SAM" id="Phobius"/>
    </source>
</evidence>
<evidence type="ECO:0000256" key="1">
    <source>
        <dbReference type="ARBA" id="ARBA00004141"/>
    </source>
</evidence>
<proteinExistence type="predicted"/>
<accession>A0A7J6MPL3</accession>
<feature type="transmembrane region" description="Helical" evidence="5">
    <location>
        <begin position="567"/>
        <end position="588"/>
    </location>
</feature>
<name>A0A7J6MPL3_PERCH</name>
<feature type="transmembrane region" description="Helical" evidence="5">
    <location>
        <begin position="487"/>
        <end position="510"/>
    </location>
</feature>
<evidence type="ECO:0000313" key="8">
    <source>
        <dbReference type="Proteomes" id="UP000591131"/>
    </source>
</evidence>
<evidence type="ECO:0000256" key="4">
    <source>
        <dbReference type="ARBA" id="ARBA00023136"/>
    </source>
</evidence>
<feature type="transmembrane region" description="Helical" evidence="5">
    <location>
        <begin position="153"/>
        <end position="177"/>
    </location>
</feature>